<feature type="compositionally biased region" description="Basic and acidic residues" evidence="1">
    <location>
        <begin position="867"/>
        <end position="878"/>
    </location>
</feature>
<feature type="region of interest" description="Disordered" evidence="1">
    <location>
        <begin position="1051"/>
        <end position="1101"/>
    </location>
</feature>
<feature type="compositionally biased region" description="Polar residues" evidence="1">
    <location>
        <begin position="1141"/>
        <end position="1150"/>
    </location>
</feature>
<dbReference type="GO" id="GO:1904491">
    <property type="term" value="P:protein localization to ciliary transition zone"/>
    <property type="evidence" value="ECO:0007669"/>
    <property type="project" value="TreeGrafter"/>
</dbReference>
<feature type="region of interest" description="Disordered" evidence="1">
    <location>
        <begin position="1126"/>
        <end position="1150"/>
    </location>
</feature>
<feature type="compositionally biased region" description="Low complexity" evidence="1">
    <location>
        <begin position="1166"/>
        <end position="1188"/>
    </location>
</feature>
<feature type="compositionally biased region" description="Basic and acidic residues" evidence="1">
    <location>
        <begin position="1906"/>
        <end position="1923"/>
    </location>
</feature>
<comment type="caution">
    <text evidence="3">The sequence shown here is derived from an EMBL/GenBank/DDBJ whole genome shotgun (WGS) entry which is preliminary data.</text>
</comment>
<dbReference type="PANTHER" id="PTHR20837">
    <property type="entry name" value="CENTROSOMAL PROTEIN-RELATED"/>
    <property type="match status" value="1"/>
</dbReference>
<dbReference type="Gene3D" id="3.10.620.30">
    <property type="match status" value="1"/>
</dbReference>
<feature type="compositionally biased region" description="Basic and acidic residues" evidence="1">
    <location>
        <begin position="340"/>
        <end position="351"/>
    </location>
</feature>
<feature type="compositionally biased region" description="Polar residues" evidence="1">
    <location>
        <begin position="572"/>
        <end position="588"/>
    </location>
</feature>
<feature type="region of interest" description="Disordered" evidence="1">
    <location>
        <begin position="1903"/>
        <end position="1954"/>
    </location>
</feature>
<dbReference type="SUPFAM" id="SSF49562">
    <property type="entry name" value="C2 domain (Calcium/lipid-binding domain, CaLB)"/>
    <property type="match status" value="1"/>
</dbReference>
<feature type="region of interest" description="Disordered" evidence="1">
    <location>
        <begin position="1494"/>
        <end position="1529"/>
    </location>
</feature>
<feature type="compositionally biased region" description="Low complexity" evidence="1">
    <location>
        <begin position="220"/>
        <end position="235"/>
    </location>
</feature>
<dbReference type="InterPro" id="IPR056290">
    <property type="entry name" value="CEPT76/DRC7_peptidase-like_dom"/>
</dbReference>
<organism evidence="3 4">
    <name type="scientific">Leptomonas pyrrhocoris</name>
    <name type="common">Firebug parasite</name>
    <dbReference type="NCBI Taxonomy" id="157538"/>
    <lineage>
        <taxon>Eukaryota</taxon>
        <taxon>Discoba</taxon>
        <taxon>Euglenozoa</taxon>
        <taxon>Kinetoplastea</taxon>
        <taxon>Metakinetoplastina</taxon>
        <taxon>Trypanosomatida</taxon>
        <taxon>Trypanosomatidae</taxon>
        <taxon>Leishmaniinae</taxon>
        <taxon>Leptomonas</taxon>
    </lineage>
</organism>
<feature type="region of interest" description="Disordered" evidence="1">
    <location>
        <begin position="1"/>
        <end position="68"/>
    </location>
</feature>
<feature type="region of interest" description="Disordered" evidence="1">
    <location>
        <begin position="203"/>
        <end position="359"/>
    </location>
</feature>
<feature type="compositionally biased region" description="Basic and acidic residues" evidence="1">
    <location>
        <begin position="2368"/>
        <end position="2386"/>
    </location>
</feature>
<feature type="region of interest" description="Disordered" evidence="1">
    <location>
        <begin position="2357"/>
        <end position="2427"/>
    </location>
</feature>
<dbReference type="InterPro" id="IPR000008">
    <property type="entry name" value="C2_dom"/>
</dbReference>
<sequence>MNPSTVQPAPVFSSTIEVPHLGRGAEGSAAPPPPQQQQRSQPTTADLHPSPSAPPPRRRPPDAFTVSDASADPLLAGLQLAQQRLAFHLSNAADTSFYHGAAVTSLLVPVEPPPPPPLLRDVVDAVEVPTTAKDNVSNNNADVQLTAETAGDTQDGKHPHHHHDAQHKAHTKRRHVSRRQRVHARRVEAALNPAFVIEMRERMPTQAQRSSPAKDVAVLSSHSTSSSNSSRSASSADAGGDNGELTRTANQRQSSRQRTKKSASEAAGGGDRGQDGQQRRGHRSGAADTSKRRSRRQRQDEEETDARRQTGASGLDAHLREIPPAETDGAVAAEGETTEMDQHQERRKDEDYRPDDDDASDFIDERMRLLQHDGTAADGAGTDAFLLKGYAAHVRPAEPFQRGPVPAWVQRYSNSLLFDAHRLDHRDAAKLQQMLAVCEGWGRLDRHVRLPVDAVVMRLRGDIARARRLRDALLQGERGVRRFLYSDSYAGRYEVYHPAEMDWTAGRTATGSPQENLEPQDSANGEVEMQAAVPAKIAEPSAPPSSAGPDEHTVIVVPASDEPPHVGGGNGNTRSTTKPKRSASTPSPRHTPLLLSRELEAKDLQRPLLAQTIPVWRRRGAAVKLIGELIDFLEDRLRVFGKQLDDPTHGPALELIGAPDFSGVDGSVRCTYPPALERALRTTITNTLLGDVFATPRSALGGRALRLSEALRRRQTPCIHDVYVTQLDYRPVFDYTAVYTARPALHGYASTGAGEGGHARGTGSANAASTSAGTDTRKSYSIHVDYVRFQPSLENFAVNALRRGHLTNAPPAAARRPPSLQLSSSADDFSSVLLGSYVNILNPSEAPGAGGGVPATGQSARAAHQQPQRDDDDREAGRRGSLGTDDAASTTAALLLALSRSASQDNLVAFSPEEYLISLLLRYYEQYRMLQLNLLPFLKNRFFYQEQLAQLQRQPHRSTELNQLQARLEKLAETSANVERGCLHVMILLWNAVLEQRRRRRQQRRIGLSAVQLDDGVFRPTDGTWMYNQEAEGHADEDDEDPPILIEHRAAAQGEDRGGRGSHNHDNGSGRRRRRGGGSAQAGEGHSAAPPMTPEEHRAHPPLFDDEWTAAAPAPVVHSVNDTATYSEGAADTTNRKQKKNQNTSSSGVHNAASTLPLLFSPSVPDAGAASASASPLLAPPSAVSSASSDRHDGGRHDHPTSAAGAGDVDLPWAASPTTAPAVVATRFRFFLRRYGTVQEVPYGMGDDLLWYAAEVEGTDVTPTEPARGATKAGTSTAHRRSTPSADAVTQDDLLYFQLVVFARSHAAIVPQYVGCTTPRPMTTAKVVFFNETFEVRALHEPAELLLHLIPVTAGPSKRTVVSTVRLRPTLTRRYTLLPLQPPTAFMFQGKLFTRSSNQHNISSSSTATATAAAAASKAGGVSMLAAAPVSGVLAVSTTWTSQQGLTIGQIEEVFLRGGRGGGAADPLDPQYLPLLRTLRTYYVELDSTRAHVAQAETPERATRRGRRDRRAAVQERRGTTTPTATLGPKASFRAAGRSVVIEGGRANGGLAGCPASLSTPANITPMMVMAAAAGARDYAVEEVQLRLPTLRLQYLFRRWLVRIGRIKPADEVESRLLERPIPLSDADAYVARKRVLRLVEKEEEARNDEYAASGAQFDAKRYYKAPSAISGLALSNLPRETRLKLWQERQRRLLLTLKANRHASDAEKLEAIVKVPKLMMKLVFDFAPRSQLNPHRKVRPKTEDIDRALLKRRRDSRIVIHIMKAHNLPYRADGTPLEPFVQATFVSEAAYTRSEVGSSPSWFETVELPFQPLDFEEDTLSMIDDDLVLSLYDKVEVKMAPSAATTAAVAHETHYRAERRFIGTLRIPFYSLHQASEARMEGVYPLRTPRWLLGYDLPSASAEQSSRRGLDGPFADADRGSDEGATQGNPFGTAPFVSATGGKAGGEGGGGGGMLSPSSPFSPAAADATAATTVVTEEGSSTAFVRAATAATTTDVAGVHEQQASEPTVQLYVSLWPPLQRDAPKKLSKAELHRSVHQLFVSPELHYLHRVALRWQQTALQRVQSIAAMNAQATTRQIDPFVECSTGDLVLVCRYMLPRGGPPPPSVRTVYEAIRYVSLLPFVADMMSFGEKDVWSTNAELLAMRSGDYEELALLLVHFLRHLAPDRPTYAVVGSGSIYQQTIMVLHEFDDNELYLIDPRSGWTVPAGKPYGTLLRDVYMVISHAQLWANTQLSGLPHRMTWDLHNPTHWLPCFDSVKDRRIPVCLPHLIPIQREVLDFPAADAVKARAIEVELRACLKRALLTWRNGCPPAYHRGVETILRELLEAAEEERCSCGSARRTDITRSAAARLSEYFGESVTGSPASAQDRHPHQQRENDMKDEQGREAATSPRKRRHHHSRHRQATANAEEAEGAHGRAGSPPPGVSSSMCAAAAALRVLGSPVMGSFNPADPQFEELLQQVFEGAVHEVGTNEVSFAAGVYVKSYTGDVCAMWVFLVAICRG</sequence>
<dbReference type="InterPro" id="IPR035892">
    <property type="entry name" value="C2_domain_sf"/>
</dbReference>
<feature type="region of interest" description="Disordered" evidence="1">
    <location>
        <begin position="151"/>
        <end position="187"/>
    </location>
</feature>
<feature type="region of interest" description="Disordered" evidence="1">
    <location>
        <begin position="753"/>
        <end position="774"/>
    </location>
</feature>
<dbReference type="EMBL" id="LGTL01000033">
    <property type="protein sequence ID" value="KPA73776.1"/>
    <property type="molecule type" value="Genomic_DNA"/>
</dbReference>
<keyword evidence="4" id="KW-1185">Reference proteome</keyword>
<evidence type="ECO:0000256" key="1">
    <source>
        <dbReference type="SAM" id="MobiDB-lite"/>
    </source>
</evidence>
<feature type="region of interest" description="Disordered" evidence="1">
    <location>
        <begin position="848"/>
        <end position="885"/>
    </location>
</feature>
<feature type="region of interest" description="Disordered" evidence="1">
    <location>
        <begin position="558"/>
        <end position="592"/>
    </location>
</feature>
<gene>
    <name evidence="3" type="ORF">ABB37_09664</name>
</gene>
<feature type="compositionally biased region" description="Basic and acidic residues" evidence="1">
    <location>
        <begin position="1189"/>
        <end position="1200"/>
    </location>
</feature>
<dbReference type="OMA" id="VFFNETF"/>
<dbReference type="PANTHER" id="PTHR20837:SF0">
    <property type="entry name" value="COILED-COIL AND C2 DOMAIN-CONTAINING PROTEIN 2A"/>
    <property type="match status" value="1"/>
</dbReference>
<feature type="compositionally biased region" description="Basic residues" evidence="1">
    <location>
        <begin position="158"/>
        <end position="184"/>
    </location>
</feature>
<dbReference type="Gene3D" id="2.60.40.150">
    <property type="entry name" value="C2 domain"/>
    <property type="match status" value="1"/>
</dbReference>
<feature type="region of interest" description="Disordered" evidence="1">
    <location>
        <begin position="1262"/>
        <end position="1285"/>
    </location>
</feature>
<protein>
    <recommendedName>
        <fullName evidence="2">C2 domain-containing protein</fullName>
    </recommendedName>
</protein>
<reference evidence="3 4" key="1">
    <citation type="submission" date="2015-07" db="EMBL/GenBank/DDBJ databases">
        <title>High-quality genome of monoxenous trypanosomatid Leptomonas pyrrhocoris.</title>
        <authorList>
            <person name="Flegontov P."/>
            <person name="Butenko A."/>
            <person name="Firsov S."/>
            <person name="Vlcek C."/>
            <person name="Logacheva M.D."/>
            <person name="Field M."/>
            <person name="Filatov D."/>
            <person name="Flegontova O."/>
            <person name="Gerasimov E."/>
            <person name="Jackson A.P."/>
            <person name="Kelly S."/>
            <person name="Opperdoes F."/>
            <person name="O'Reilly A."/>
            <person name="Votypka J."/>
            <person name="Yurchenko V."/>
            <person name="Lukes J."/>
        </authorList>
    </citation>
    <scope>NUCLEOTIDE SEQUENCE [LARGE SCALE GENOMIC DNA]</scope>
    <source>
        <strain evidence="3">H10</strain>
    </source>
</reference>
<dbReference type="RefSeq" id="XP_015652215.1">
    <property type="nucleotide sequence ID" value="XM_015809279.1"/>
</dbReference>
<feature type="compositionally biased region" description="Polar residues" evidence="1">
    <location>
        <begin position="245"/>
        <end position="254"/>
    </location>
</feature>
<dbReference type="Pfam" id="PF24656">
    <property type="entry name" value="CEPT76_peptidase"/>
    <property type="match status" value="1"/>
</dbReference>
<feature type="compositionally biased region" description="Basic residues" evidence="1">
    <location>
        <begin position="2392"/>
        <end position="2404"/>
    </location>
</feature>
<accession>A0A0M9FQG0</accession>
<feature type="compositionally biased region" description="Basic and acidic residues" evidence="1">
    <location>
        <begin position="1051"/>
        <end position="1069"/>
    </location>
</feature>
<dbReference type="FunFam" id="2.60.40.150:FF:000590">
    <property type="entry name" value="MecKel-Gruber Syndrome (MKS) homolog"/>
    <property type="match status" value="1"/>
</dbReference>
<dbReference type="CDD" id="cd00030">
    <property type="entry name" value="C2"/>
    <property type="match status" value="1"/>
</dbReference>
<evidence type="ECO:0000259" key="2">
    <source>
        <dbReference type="PROSITE" id="PS50004"/>
    </source>
</evidence>
<feature type="domain" description="C2" evidence="2">
    <location>
        <begin position="1742"/>
        <end position="1885"/>
    </location>
</feature>
<feature type="compositionally biased region" description="Gly residues" evidence="1">
    <location>
        <begin position="1943"/>
        <end position="1954"/>
    </location>
</feature>
<feature type="compositionally biased region" description="Low complexity" evidence="1">
    <location>
        <begin position="761"/>
        <end position="774"/>
    </location>
</feature>
<dbReference type="GO" id="GO:1905515">
    <property type="term" value="P:non-motile cilium assembly"/>
    <property type="evidence" value="ECO:0007669"/>
    <property type="project" value="TreeGrafter"/>
</dbReference>
<dbReference type="PROSITE" id="PS50004">
    <property type="entry name" value="C2"/>
    <property type="match status" value="1"/>
</dbReference>
<dbReference type="Proteomes" id="UP000037923">
    <property type="component" value="Unassembled WGS sequence"/>
</dbReference>
<evidence type="ECO:0000313" key="3">
    <source>
        <dbReference type="EMBL" id="KPA73776.1"/>
    </source>
</evidence>
<dbReference type="InterPro" id="IPR052434">
    <property type="entry name" value="Tectonic-like_complex_comp"/>
</dbReference>
<dbReference type="VEuPathDB" id="TriTrypDB:LpyrH10_33_0720"/>
<name>A0A0M9FQG0_LEPPY</name>
<feature type="region of interest" description="Disordered" evidence="1">
    <location>
        <begin position="1166"/>
        <end position="1208"/>
    </location>
</feature>
<dbReference type="SMART" id="SM00239">
    <property type="entry name" value="C2"/>
    <property type="match status" value="1"/>
</dbReference>
<dbReference type="GeneID" id="26909947"/>
<feature type="compositionally biased region" description="Polar residues" evidence="1">
    <location>
        <begin position="1"/>
        <end position="16"/>
    </location>
</feature>
<dbReference type="OrthoDB" id="2162143at2759"/>
<proteinExistence type="predicted"/>
<evidence type="ECO:0000313" key="4">
    <source>
        <dbReference type="Proteomes" id="UP000037923"/>
    </source>
</evidence>
<dbReference type="GO" id="GO:0035869">
    <property type="term" value="C:ciliary transition zone"/>
    <property type="evidence" value="ECO:0007669"/>
    <property type="project" value="TreeGrafter"/>
</dbReference>